<organism evidence="1">
    <name type="scientific">Rhizophora mucronata</name>
    <name type="common">Asiatic mangrove</name>
    <dbReference type="NCBI Taxonomy" id="61149"/>
    <lineage>
        <taxon>Eukaryota</taxon>
        <taxon>Viridiplantae</taxon>
        <taxon>Streptophyta</taxon>
        <taxon>Embryophyta</taxon>
        <taxon>Tracheophyta</taxon>
        <taxon>Spermatophyta</taxon>
        <taxon>Magnoliopsida</taxon>
        <taxon>eudicotyledons</taxon>
        <taxon>Gunneridae</taxon>
        <taxon>Pentapetalae</taxon>
        <taxon>rosids</taxon>
        <taxon>fabids</taxon>
        <taxon>Malpighiales</taxon>
        <taxon>Rhizophoraceae</taxon>
        <taxon>Rhizophora</taxon>
    </lineage>
</organism>
<dbReference type="EMBL" id="GGEC01073613">
    <property type="protein sequence ID" value="MBX54097.1"/>
    <property type="molecule type" value="Transcribed_RNA"/>
</dbReference>
<dbReference type="AlphaFoldDB" id="A0A2P2PHD1"/>
<reference evidence="1" key="1">
    <citation type="submission" date="2018-02" db="EMBL/GenBank/DDBJ databases">
        <title>Rhizophora mucronata_Transcriptome.</title>
        <authorList>
            <person name="Meera S.P."/>
            <person name="Sreeshan A."/>
            <person name="Augustine A."/>
        </authorList>
    </citation>
    <scope>NUCLEOTIDE SEQUENCE</scope>
    <source>
        <tissue evidence="1">Leaf</tissue>
    </source>
</reference>
<accession>A0A2P2PHD1</accession>
<protein>
    <submittedName>
        <fullName evidence="1">Uncharacterized protein</fullName>
    </submittedName>
</protein>
<name>A0A2P2PHD1_RHIMU</name>
<proteinExistence type="predicted"/>
<sequence>MHNWSFQSIFTSWLSICYGRYRQISNGNLNMLTDG</sequence>
<evidence type="ECO:0000313" key="1">
    <source>
        <dbReference type="EMBL" id="MBX54097.1"/>
    </source>
</evidence>